<dbReference type="InterPro" id="IPR013425">
    <property type="entry name" value="Autotrns_rpt"/>
</dbReference>
<dbReference type="Gene3D" id="2.160.20.10">
    <property type="entry name" value="Single-stranded right-handed beta-helix, Pectin lyase-like"/>
    <property type="match status" value="1"/>
</dbReference>
<dbReference type="AlphaFoldDB" id="A0A5C5ZM10"/>
<keyword evidence="5" id="KW-0479">Metal-binding</keyword>
<gene>
    <name evidence="13" type="ORF">Mal64_16570</name>
</gene>
<dbReference type="PROSITE" id="PS00018">
    <property type="entry name" value="EF_HAND_1"/>
    <property type="match status" value="1"/>
</dbReference>
<keyword evidence="9" id="KW-0119">Carbohydrate metabolism</keyword>
<comment type="similarity">
    <text evidence="2">Belongs to the polysaccharide lyase 1 family.</text>
</comment>
<evidence type="ECO:0000256" key="3">
    <source>
        <dbReference type="ARBA" id="ARBA00012272"/>
    </source>
</evidence>
<proteinExistence type="inferred from homology"/>
<dbReference type="SUPFAM" id="SSF51126">
    <property type="entry name" value="Pectin lyase-like"/>
    <property type="match status" value="1"/>
</dbReference>
<keyword evidence="10" id="KW-0961">Cell wall biogenesis/degradation</keyword>
<keyword evidence="8" id="KW-0456">Lyase</keyword>
<dbReference type="InterPro" id="IPR012334">
    <property type="entry name" value="Pectin_lyas_fold"/>
</dbReference>
<evidence type="ECO:0000313" key="13">
    <source>
        <dbReference type="EMBL" id="TWT88180.1"/>
    </source>
</evidence>
<dbReference type="InterPro" id="IPR052063">
    <property type="entry name" value="Polysaccharide_Lyase_1"/>
</dbReference>
<evidence type="ECO:0000256" key="9">
    <source>
        <dbReference type="ARBA" id="ARBA00023277"/>
    </source>
</evidence>
<comment type="caution">
    <text evidence="13">The sequence shown here is derived from an EMBL/GenBank/DDBJ whole genome shotgun (WGS) entry which is preliminary data.</text>
</comment>
<dbReference type="GO" id="GO:0030570">
    <property type="term" value="F:pectate lyase activity"/>
    <property type="evidence" value="ECO:0007669"/>
    <property type="project" value="UniProtKB-EC"/>
</dbReference>
<keyword evidence="14" id="KW-1185">Reference proteome</keyword>
<dbReference type="Pfam" id="PF12951">
    <property type="entry name" value="PATR"/>
    <property type="match status" value="1"/>
</dbReference>
<dbReference type="PANTHER" id="PTHR42970">
    <property type="entry name" value="PECTATE LYASE C-RELATED"/>
    <property type="match status" value="1"/>
</dbReference>
<keyword evidence="6" id="KW-0732">Signal</keyword>
<dbReference type="InterPro" id="IPR018247">
    <property type="entry name" value="EF_Hand_1_Ca_BS"/>
</dbReference>
<evidence type="ECO:0000256" key="8">
    <source>
        <dbReference type="ARBA" id="ARBA00023239"/>
    </source>
</evidence>
<comment type="function">
    <text evidence="12">Pectinolytic enzyme consist of four classes of enzymes: pectin lyase, polygalacturonase, pectin methylesterase and rhamnogalacturonase. Among pectinolytic enzymes, pectin lyase is the most important in depolymerization of pectin, since it cleaves internal glycosidic bonds of highly methylated pectins. Favors pectate, the anion, over pectin, the methyl ester.</text>
</comment>
<dbReference type="Gene3D" id="2.160.20.20">
    <property type="match status" value="1"/>
</dbReference>
<comment type="catalytic activity">
    <reaction evidence="1">
        <text>Eliminative cleavage of (1-&gt;4)-alpha-D-galacturonan to give oligosaccharides with 4-deoxy-alpha-D-galact-4-enuronosyl groups at their non-reducing ends.</text>
        <dbReference type="EC" id="4.2.2.2"/>
    </reaction>
</comment>
<dbReference type="NCBIfam" id="TIGR02601">
    <property type="entry name" value="autotrns_rpt"/>
    <property type="match status" value="1"/>
</dbReference>
<dbReference type="GO" id="GO:0000272">
    <property type="term" value="P:polysaccharide catabolic process"/>
    <property type="evidence" value="ECO:0007669"/>
    <property type="project" value="UniProtKB-KW"/>
</dbReference>
<evidence type="ECO:0000313" key="14">
    <source>
        <dbReference type="Proteomes" id="UP000315440"/>
    </source>
</evidence>
<dbReference type="InterPro" id="IPR012332">
    <property type="entry name" value="Autotransporter_pectin_lyase_C"/>
</dbReference>
<dbReference type="EC" id="4.2.2.2" evidence="3"/>
<evidence type="ECO:0000256" key="6">
    <source>
        <dbReference type="ARBA" id="ARBA00022729"/>
    </source>
</evidence>
<evidence type="ECO:0000256" key="12">
    <source>
        <dbReference type="ARBA" id="ARBA00025679"/>
    </source>
</evidence>
<dbReference type="GO" id="GO:0046872">
    <property type="term" value="F:metal ion binding"/>
    <property type="evidence" value="ECO:0007669"/>
    <property type="project" value="UniProtKB-KW"/>
</dbReference>
<evidence type="ECO:0000256" key="5">
    <source>
        <dbReference type="ARBA" id="ARBA00022723"/>
    </source>
</evidence>
<dbReference type="EMBL" id="SJPQ01000002">
    <property type="protein sequence ID" value="TWT88180.1"/>
    <property type="molecule type" value="Genomic_DNA"/>
</dbReference>
<protein>
    <recommendedName>
        <fullName evidence="4">Probable pectate lyase C</fullName>
        <ecNumber evidence="3">4.2.2.2</ecNumber>
    </recommendedName>
</protein>
<keyword evidence="7" id="KW-0325">Glycoprotein</keyword>
<name>A0A5C5ZM10_9BACT</name>
<evidence type="ECO:0000256" key="10">
    <source>
        <dbReference type="ARBA" id="ARBA00023316"/>
    </source>
</evidence>
<keyword evidence="11" id="KW-0624">Polysaccharide degradation</keyword>
<sequence length="1101" mass="111775">MVLKKFVSVDANENRKPLMMRSVLLCCFSVALLLGGILAVPAAAQTLAFPEAEGFGRFASGARTNLGAASVYHVTNLNDSGAGSFRDAVSQPNRFVVFDVGGIVNLTSALTFSENLTIAGQTAPGGFVVHGDRAAFHGANNLVSRHWGIHMGVTGDRDDAASIVRGHDLIFDHMSITWGVDGTFDINPDSGQVIDNMTIQNTIVSQGLDVVGHSTGGLMQPGDGGSVSVIRSLWADNVTRNPKVRGENEFINNVVYGYENAGYIMGDTAGSSYANVEGNYFIEGPVNGGSPFSSGTPTFNIYASDNWVDPDRDGVLDGTLITSYPGANLMRSRHNFPTTPSMTAQEAVEYVARNAGQTIIRDVVDKRLEQEVLSYGTFGGVIERESHIFDGYGEDPVYLNPRAGFADADNDGVGDNWEASRGLSSANPSDWKNLSGDYTQLEHYLNELGAESVTTASSGGAWTSIVSWDSGVPSLAHDAAATGTVTHASGHGFARRLSVAGSLNITGGTINVVDTATLNGAAAMSGGELSAGRVLIGSTGQSGTLLIENGATLRTGTVAKDGGSASLGLNGGVFLAGGAPDIAVPTALFGAGGVFDTAGHSGAISGPVTGDGPLTKRGAGSLALSGGASYTGPTTVEEGTLVAMGAGLKHSSAIEVAGGATVDASGVLGGLSLGTGKSLGGAGKVIGNVNAAAGSVVRPEGTVGAMVSTGAIAIQAEDLALGGDWAVFDNDVHGTGAGGSYNGDDLSGGGIVLVSGESLAGPTASGAATTTVEIPQTDGWYLFAKVAEPAVSPIPGDSATQPGGNNSLWVSQSSSSLAASLANFDEVQTYANPGDEATWNRLSPTLGSLEGVVSPLNAGVDYFLAAGEETFTIYGREIGTVLDAFVLSDTNLTAEQLEAVLSGPPPTVLTVEGDFTLASGAMLAVEVAGGDTLNKLSVTGAASLGGDLSLTLADGFTPQASEVFEVLGAGSLSSQFANAAPGARVALEDGPGSFVVNYDYANDLVTLSEFVGLLQGDFNGDGSVDAADFTVWRDHLGESDESAILSAGDGLGGVDQADYDLWVANFGASYPAPEAASVPEPASLATLLAAAVLAALRRRTL</sequence>
<evidence type="ECO:0000256" key="2">
    <source>
        <dbReference type="ARBA" id="ARBA00010980"/>
    </source>
</evidence>
<dbReference type="GO" id="GO:0071555">
    <property type="term" value="P:cell wall organization"/>
    <property type="evidence" value="ECO:0007669"/>
    <property type="project" value="UniProtKB-KW"/>
</dbReference>
<dbReference type="InterPro" id="IPR011050">
    <property type="entry name" value="Pectin_lyase_fold/virulence"/>
</dbReference>
<organism evidence="13 14">
    <name type="scientific">Pseudobythopirellula maris</name>
    <dbReference type="NCBI Taxonomy" id="2527991"/>
    <lineage>
        <taxon>Bacteria</taxon>
        <taxon>Pseudomonadati</taxon>
        <taxon>Planctomycetota</taxon>
        <taxon>Planctomycetia</taxon>
        <taxon>Pirellulales</taxon>
        <taxon>Lacipirellulaceae</taxon>
        <taxon>Pseudobythopirellula</taxon>
    </lineage>
</organism>
<evidence type="ECO:0000256" key="7">
    <source>
        <dbReference type="ARBA" id="ARBA00023180"/>
    </source>
</evidence>
<reference evidence="13 14" key="1">
    <citation type="submission" date="2019-02" db="EMBL/GenBank/DDBJ databases">
        <title>Deep-cultivation of Planctomycetes and their phenomic and genomic characterization uncovers novel biology.</title>
        <authorList>
            <person name="Wiegand S."/>
            <person name="Jogler M."/>
            <person name="Boedeker C."/>
            <person name="Pinto D."/>
            <person name="Vollmers J."/>
            <person name="Rivas-Marin E."/>
            <person name="Kohn T."/>
            <person name="Peeters S.H."/>
            <person name="Heuer A."/>
            <person name="Rast P."/>
            <person name="Oberbeckmann S."/>
            <person name="Bunk B."/>
            <person name="Jeske O."/>
            <person name="Meyerdierks A."/>
            <person name="Storesund J.E."/>
            <person name="Kallscheuer N."/>
            <person name="Luecker S."/>
            <person name="Lage O.M."/>
            <person name="Pohl T."/>
            <person name="Merkel B.J."/>
            <person name="Hornburger P."/>
            <person name="Mueller R.-W."/>
            <person name="Bruemmer F."/>
            <person name="Labrenz M."/>
            <person name="Spormann A.M."/>
            <person name="Op Den Camp H."/>
            <person name="Overmann J."/>
            <person name="Amann R."/>
            <person name="Jetten M.S.M."/>
            <person name="Mascher T."/>
            <person name="Medema M.H."/>
            <person name="Devos D.P."/>
            <person name="Kaster A.-K."/>
            <person name="Ovreas L."/>
            <person name="Rohde M."/>
            <person name="Galperin M.Y."/>
            <person name="Jogler C."/>
        </authorList>
    </citation>
    <scope>NUCLEOTIDE SEQUENCE [LARGE SCALE GENOMIC DNA]</scope>
    <source>
        <strain evidence="13 14">Mal64</strain>
    </source>
</reference>
<evidence type="ECO:0000256" key="11">
    <source>
        <dbReference type="ARBA" id="ARBA00023326"/>
    </source>
</evidence>
<accession>A0A5C5ZM10</accession>
<dbReference type="PANTHER" id="PTHR42970:SF1">
    <property type="entry name" value="PECTATE LYASE C-RELATED"/>
    <property type="match status" value="1"/>
</dbReference>
<dbReference type="Proteomes" id="UP000315440">
    <property type="component" value="Unassembled WGS sequence"/>
</dbReference>
<evidence type="ECO:0000256" key="4">
    <source>
        <dbReference type="ARBA" id="ARBA00016512"/>
    </source>
</evidence>
<evidence type="ECO:0000256" key="1">
    <source>
        <dbReference type="ARBA" id="ARBA00000695"/>
    </source>
</evidence>